<organism evidence="2 3">
    <name type="scientific">Rhizopogon vinicolor AM-OR11-026</name>
    <dbReference type="NCBI Taxonomy" id="1314800"/>
    <lineage>
        <taxon>Eukaryota</taxon>
        <taxon>Fungi</taxon>
        <taxon>Dikarya</taxon>
        <taxon>Basidiomycota</taxon>
        <taxon>Agaricomycotina</taxon>
        <taxon>Agaricomycetes</taxon>
        <taxon>Agaricomycetidae</taxon>
        <taxon>Boletales</taxon>
        <taxon>Suillineae</taxon>
        <taxon>Rhizopogonaceae</taxon>
        <taxon>Rhizopogon</taxon>
    </lineage>
</organism>
<dbReference type="Gene3D" id="1.10.510.10">
    <property type="entry name" value="Transferase(Phosphotransferase) domain 1"/>
    <property type="match status" value="1"/>
</dbReference>
<keyword evidence="1" id="KW-0472">Membrane</keyword>
<keyword evidence="3" id="KW-1185">Reference proteome</keyword>
<dbReference type="Proteomes" id="UP000092154">
    <property type="component" value="Unassembled WGS sequence"/>
</dbReference>
<dbReference type="EMBL" id="KV448347">
    <property type="protein sequence ID" value="OAX37517.1"/>
    <property type="molecule type" value="Genomic_DNA"/>
</dbReference>
<evidence type="ECO:0000313" key="2">
    <source>
        <dbReference type="EMBL" id="OAX37517.1"/>
    </source>
</evidence>
<dbReference type="InParanoid" id="A0A1B7MY57"/>
<reference evidence="2 3" key="1">
    <citation type="submission" date="2016-06" db="EMBL/GenBank/DDBJ databases">
        <title>Comparative genomics of the ectomycorrhizal sister species Rhizopogon vinicolor and Rhizopogon vesiculosus (Basidiomycota: Boletales) reveals a divergence of the mating type B locus.</title>
        <authorList>
            <consortium name="DOE Joint Genome Institute"/>
            <person name="Mujic A.B."/>
            <person name="Kuo A."/>
            <person name="Tritt A."/>
            <person name="Lipzen A."/>
            <person name="Chen C."/>
            <person name="Johnson J."/>
            <person name="Sharma A."/>
            <person name="Barry K."/>
            <person name="Grigoriev I.V."/>
            <person name="Spatafora J.W."/>
        </authorList>
    </citation>
    <scope>NUCLEOTIDE SEQUENCE [LARGE SCALE GENOMIC DNA]</scope>
    <source>
        <strain evidence="2 3">AM-OR11-026</strain>
    </source>
</reference>
<accession>A0A1B7MY57</accession>
<name>A0A1B7MY57_9AGAM</name>
<proteinExistence type="predicted"/>
<dbReference type="OrthoDB" id="40902at2759"/>
<sequence>MKTYPYLIVRTCSIIAYILLCSYSPFRGEDIQEMIRETIEATIEFNERYWSKVSDKSALLTGSAHDAEG</sequence>
<gene>
    <name evidence="2" type="ORF">K503DRAFT_742607</name>
</gene>
<dbReference type="AlphaFoldDB" id="A0A1B7MY57"/>
<keyword evidence="1" id="KW-0812">Transmembrane</keyword>
<dbReference type="STRING" id="1314800.A0A1B7MY57"/>
<evidence type="ECO:0000256" key="1">
    <source>
        <dbReference type="SAM" id="Phobius"/>
    </source>
</evidence>
<keyword evidence="1" id="KW-1133">Transmembrane helix</keyword>
<evidence type="ECO:0000313" key="3">
    <source>
        <dbReference type="Proteomes" id="UP000092154"/>
    </source>
</evidence>
<protein>
    <submittedName>
        <fullName evidence="2">Uncharacterized protein</fullName>
    </submittedName>
</protein>
<feature type="transmembrane region" description="Helical" evidence="1">
    <location>
        <begin position="6"/>
        <end position="26"/>
    </location>
</feature>